<dbReference type="PATRIC" id="fig|1424334.3.peg.221"/>
<dbReference type="OrthoDB" id="8687848at2"/>
<organism evidence="1 2">
    <name type="scientific">Advenella kashmirensis W13003</name>
    <dbReference type="NCBI Taxonomy" id="1424334"/>
    <lineage>
        <taxon>Bacteria</taxon>
        <taxon>Pseudomonadati</taxon>
        <taxon>Pseudomonadota</taxon>
        <taxon>Betaproteobacteria</taxon>
        <taxon>Burkholderiales</taxon>
        <taxon>Alcaligenaceae</taxon>
    </lineage>
</organism>
<protein>
    <submittedName>
        <fullName evidence="1">Uncharacterized protein</fullName>
    </submittedName>
</protein>
<name>V8QZ97_9BURK</name>
<dbReference type="RefSeq" id="WP_024003279.1">
    <property type="nucleotide sequence ID" value="NZ_KI650979.1"/>
</dbReference>
<dbReference type="HOGENOM" id="CLU_2696237_0_0_4"/>
<reference evidence="1 2" key="1">
    <citation type="journal article" date="2014" name="Genome Announc.">
        <title>Draft Genome Sequence of Advenella kashmirensis Strain W13003, a Polycyclic Aromatic Hydrocarbon-Degrading Bacterium.</title>
        <authorList>
            <person name="Wang X."/>
            <person name="Jin D."/>
            <person name="Zhou L."/>
            <person name="Wu L."/>
            <person name="An W."/>
            <person name="Zhao L."/>
        </authorList>
    </citation>
    <scope>NUCLEOTIDE SEQUENCE [LARGE SCALE GENOMIC DNA]</scope>
    <source>
        <strain evidence="1 2">W13003</strain>
    </source>
</reference>
<gene>
    <name evidence="1" type="ORF">W822_01045</name>
</gene>
<evidence type="ECO:0000313" key="1">
    <source>
        <dbReference type="EMBL" id="ETF04635.1"/>
    </source>
</evidence>
<dbReference type="Proteomes" id="UP000018733">
    <property type="component" value="Unassembled WGS sequence"/>
</dbReference>
<accession>V8QZ97</accession>
<keyword evidence="2" id="KW-1185">Reference proteome</keyword>
<proteinExistence type="predicted"/>
<evidence type="ECO:0000313" key="2">
    <source>
        <dbReference type="Proteomes" id="UP000018733"/>
    </source>
</evidence>
<sequence>MDIAYSKFHEFPEKINADEDLEDAEPISLKKQLIFVLGLPLQESLGNGLTLEQNLDLVLREAGIDPASVRLAQ</sequence>
<dbReference type="EMBL" id="AYXT01000001">
    <property type="protein sequence ID" value="ETF04635.1"/>
    <property type="molecule type" value="Genomic_DNA"/>
</dbReference>
<comment type="caution">
    <text evidence="1">The sequence shown here is derived from an EMBL/GenBank/DDBJ whole genome shotgun (WGS) entry which is preliminary data.</text>
</comment>
<dbReference type="AlphaFoldDB" id="V8QZ97"/>